<sequence length="41" mass="4780">MVDIRMYWSWAKRSAMITLRYPATKVSEQSILIKEVSSISC</sequence>
<protein>
    <submittedName>
        <fullName evidence="1">Uncharacterized protein</fullName>
    </submittedName>
</protein>
<dbReference type="Proteomes" id="UP000002571">
    <property type="component" value="Chromosome 1"/>
</dbReference>
<gene>
    <name evidence="1" type="ordered locus">VEA_004475</name>
</gene>
<organism evidence="1 2">
    <name type="scientific">Vibrio antiquarius (strain Ex25)</name>
    <dbReference type="NCBI Taxonomy" id="150340"/>
    <lineage>
        <taxon>Bacteria</taxon>
        <taxon>Pseudomonadati</taxon>
        <taxon>Pseudomonadota</taxon>
        <taxon>Gammaproteobacteria</taxon>
        <taxon>Vibrionales</taxon>
        <taxon>Vibrionaceae</taxon>
        <taxon>Vibrio</taxon>
        <taxon>Vibrio diabolicus subgroup</taxon>
    </lineage>
</organism>
<keyword evidence="2" id="KW-1185">Reference proteome</keyword>
<dbReference type="EMBL" id="CP001805">
    <property type="protein sequence ID" value="ACY52633.1"/>
    <property type="molecule type" value="Genomic_DNA"/>
</dbReference>
<reference evidence="1" key="1">
    <citation type="submission" date="2009-10" db="EMBL/GenBank/DDBJ databases">
        <authorList>
            <consortium name="Los Alamos National Laboratory (LANL)"/>
            <consortium name="National Microbial Pathogen Data Resource (NMPDR)"/>
            <person name="Munk A.C."/>
            <person name="Tapia R."/>
            <person name="Green L."/>
            <person name="Rogers Y."/>
            <person name="Detter J.C."/>
            <person name="Bruce D."/>
            <person name="Brettin T.S."/>
            <person name="Colwell R."/>
            <person name="Huq A."/>
            <person name="Grim C.J."/>
            <person name="Hasan N.A."/>
            <person name="Vonstein V."/>
            <person name="Bartels D."/>
        </authorList>
    </citation>
    <scope>NUCLEOTIDE SEQUENCE</scope>
    <source>
        <strain evidence="1">EX25</strain>
    </source>
</reference>
<accession>A0ACA6QQE1</accession>
<proteinExistence type="predicted"/>
<name>A0ACA6QQE1_VIBAE</name>
<evidence type="ECO:0000313" key="2">
    <source>
        <dbReference type="Proteomes" id="UP000002571"/>
    </source>
</evidence>
<evidence type="ECO:0000313" key="1">
    <source>
        <dbReference type="EMBL" id="ACY52633.1"/>
    </source>
</evidence>